<dbReference type="FunFam" id="1.10.10.10:FF:000001">
    <property type="entry name" value="LysR family transcriptional regulator"/>
    <property type="match status" value="1"/>
</dbReference>
<dbReference type="PANTHER" id="PTHR30537:SF3">
    <property type="entry name" value="TRANSCRIPTIONAL REGULATORY PROTEIN"/>
    <property type="match status" value="1"/>
</dbReference>
<dbReference type="SUPFAM" id="SSF46785">
    <property type="entry name" value="Winged helix' DNA-binding domain"/>
    <property type="match status" value="1"/>
</dbReference>
<dbReference type="PRINTS" id="PR00039">
    <property type="entry name" value="HTHLYSR"/>
</dbReference>
<evidence type="ECO:0000259" key="5">
    <source>
        <dbReference type="PROSITE" id="PS50931"/>
    </source>
</evidence>
<evidence type="ECO:0000256" key="4">
    <source>
        <dbReference type="ARBA" id="ARBA00023163"/>
    </source>
</evidence>
<dbReference type="PROSITE" id="PS50931">
    <property type="entry name" value="HTH_LYSR"/>
    <property type="match status" value="1"/>
</dbReference>
<dbReference type="STRING" id="1508389.SAMN05444003_1362"/>
<sequence length="306" mass="34032">MDWRAPKFDWNQARAFWATAETGSLSEAARSLGLTQPTLGRQVSALEDDLDVVLFERIGKRLVLTPTGQDLLTHMRRMGDAAQQVELSASGRNKEVAGDVCVSVTDIFAQLVMPAIVAELRLRAPQVRILVQASNSLSDLQRRQADIAIRHVPPTQPELITRKVRDGQGKLYASQRYIAEKGPFWTLDDLGRADFIGSGNEEEMLSALKAMGVPVTSDNICVISDSGIGGWEMARASLGIMPMLEELAVAWPEMQIIVPDAPVYPVPYYLTTHRELHSSRRIRLVFDLLAELLSQPDLPIFKSRMR</sequence>
<dbReference type="GO" id="GO:0043565">
    <property type="term" value="F:sequence-specific DNA binding"/>
    <property type="evidence" value="ECO:0007669"/>
    <property type="project" value="TreeGrafter"/>
</dbReference>
<keyword evidence="2" id="KW-0805">Transcription regulation</keyword>
<keyword evidence="4" id="KW-0804">Transcription</keyword>
<feature type="domain" description="HTH lysR-type" evidence="5">
    <location>
        <begin position="8"/>
        <end position="65"/>
    </location>
</feature>
<keyword evidence="3 6" id="KW-0238">DNA-binding</keyword>
<comment type="similarity">
    <text evidence="1">Belongs to the LysR transcriptional regulatory family.</text>
</comment>
<accession>A0A1M5NE34</accession>
<organism evidence="6 7">
    <name type="scientific">Cognatiyoonia sediminum</name>
    <dbReference type="NCBI Taxonomy" id="1508389"/>
    <lineage>
        <taxon>Bacteria</taxon>
        <taxon>Pseudomonadati</taxon>
        <taxon>Pseudomonadota</taxon>
        <taxon>Alphaproteobacteria</taxon>
        <taxon>Rhodobacterales</taxon>
        <taxon>Paracoccaceae</taxon>
        <taxon>Cognatiyoonia</taxon>
    </lineage>
</organism>
<dbReference type="AlphaFoldDB" id="A0A1M5NE34"/>
<dbReference type="Gene3D" id="3.40.190.290">
    <property type="match status" value="1"/>
</dbReference>
<gene>
    <name evidence="6" type="ORF">SAMN05444003_1362</name>
</gene>
<name>A0A1M5NE34_9RHOB</name>
<dbReference type="Proteomes" id="UP000184074">
    <property type="component" value="Unassembled WGS sequence"/>
</dbReference>
<dbReference type="EMBL" id="FQXB01000001">
    <property type="protein sequence ID" value="SHG87834.1"/>
    <property type="molecule type" value="Genomic_DNA"/>
</dbReference>
<evidence type="ECO:0000256" key="2">
    <source>
        <dbReference type="ARBA" id="ARBA00023015"/>
    </source>
</evidence>
<dbReference type="Pfam" id="PF00126">
    <property type="entry name" value="HTH_1"/>
    <property type="match status" value="1"/>
</dbReference>
<dbReference type="InterPro" id="IPR058163">
    <property type="entry name" value="LysR-type_TF_proteobact-type"/>
</dbReference>
<dbReference type="PANTHER" id="PTHR30537">
    <property type="entry name" value="HTH-TYPE TRANSCRIPTIONAL REGULATOR"/>
    <property type="match status" value="1"/>
</dbReference>
<dbReference type="InterPro" id="IPR036388">
    <property type="entry name" value="WH-like_DNA-bd_sf"/>
</dbReference>
<evidence type="ECO:0000313" key="7">
    <source>
        <dbReference type="Proteomes" id="UP000184074"/>
    </source>
</evidence>
<dbReference type="InterPro" id="IPR036390">
    <property type="entry name" value="WH_DNA-bd_sf"/>
</dbReference>
<protein>
    <submittedName>
        <fullName evidence="6">DNA-binding transcriptional regulator, LysR family</fullName>
    </submittedName>
</protein>
<evidence type="ECO:0000256" key="3">
    <source>
        <dbReference type="ARBA" id="ARBA00023125"/>
    </source>
</evidence>
<dbReference type="SUPFAM" id="SSF53850">
    <property type="entry name" value="Periplasmic binding protein-like II"/>
    <property type="match status" value="1"/>
</dbReference>
<dbReference type="GO" id="GO:0003700">
    <property type="term" value="F:DNA-binding transcription factor activity"/>
    <property type="evidence" value="ECO:0007669"/>
    <property type="project" value="InterPro"/>
</dbReference>
<dbReference type="InterPro" id="IPR005119">
    <property type="entry name" value="LysR_subst-bd"/>
</dbReference>
<dbReference type="InterPro" id="IPR000847">
    <property type="entry name" value="LysR_HTH_N"/>
</dbReference>
<evidence type="ECO:0000313" key="6">
    <source>
        <dbReference type="EMBL" id="SHG87834.1"/>
    </source>
</evidence>
<dbReference type="RefSeq" id="WP_072900053.1">
    <property type="nucleotide sequence ID" value="NZ_FQXB01000001.1"/>
</dbReference>
<dbReference type="GO" id="GO:0006351">
    <property type="term" value="P:DNA-templated transcription"/>
    <property type="evidence" value="ECO:0007669"/>
    <property type="project" value="TreeGrafter"/>
</dbReference>
<dbReference type="Gene3D" id="1.10.10.10">
    <property type="entry name" value="Winged helix-like DNA-binding domain superfamily/Winged helix DNA-binding domain"/>
    <property type="match status" value="1"/>
</dbReference>
<dbReference type="Pfam" id="PF03466">
    <property type="entry name" value="LysR_substrate"/>
    <property type="match status" value="1"/>
</dbReference>
<reference evidence="6 7" key="1">
    <citation type="submission" date="2016-11" db="EMBL/GenBank/DDBJ databases">
        <authorList>
            <person name="Jaros S."/>
            <person name="Januszkiewicz K."/>
            <person name="Wedrychowicz H."/>
        </authorList>
    </citation>
    <scope>NUCLEOTIDE SEQUENCE [LARGE SCALE GENOMIC DNA]</scope>
    <source>
        <strain evidence="6 7">DSM 28715</strain>
    </source>
</reference>
<evidence type="ECO:0000256" key="1">
    <source>
        <dbReference type="ARBA" id="ARBA00009437"/>
    </source>
</evidence>
<keyword evidence="7" id="KW-1185">Reference proteome</keyword>
<dbReference type="OrthoDB" id="9798121at2"/>
<proteinExistence type="inferred from homology"/>